<dbReference type="STRING" id="290397.Adeh_3299"/>
<dbReference type="HOGENOM" id="CLU_009100_4_0_7"/>
<dbReference type="GO" id="GO:0005507">
    <property type="term" value="F:copper ion binding"/>
    <property type="evidence" value="ECO:0007669"/>
    <property type="project" value="InterPro"/>
</dbReference>
<dbReference type="InterPro" id="IPR008972">
    <property type="entry name" value="Cupredoxin"/>
</dbReference>
<feature type="domain" description="Plastocyanin-like" evidence="2">
    <location>
        <begin position="606"/>
        <end position="640"/>
    </location>
</feature>
<protein>
    <submittedName>
        <fullName evidence="3">Multicopper oxidase, type 2</fullName>
    </submittedName>
</protein>
<organism evidence="3 4">
    <name type="scientific">Anaeromyxobacter dehalogenans (strain 2CP-C)</name>
    <dbReference type="NCBI Taxonomy" id="290397"/>
    <lineage>
        <taxon>Bacteria</taxon>
        <taxon>Pseudomonadati</taxon>
        <taxon>Myxococcota</taxon>
        <taxon>Myxococcia</taxon>
        <taxon>Myxococcales</taxon>
        <taxon>Cystobacterineae</taxon>
        <taxon>Anaeromyxobacteraceae</taxon>
        <taxon>Anaeromyxobacter</taxon>
    </lineage>
</organism>
<proteinExistence type="predicted"/>
<dbReference type="SUPFAM" id="SSF49503">
    <property type="entry name" value="Cupredoxins"/>
    <property type="match status" value="3"/>
</dbReference>
<name>Q2IEQ5_ANADE</name>
<dbReference type="PANTHER" id="PTHR48267:SF1">
    <property type="entry name" value="BILIRUBIN OXIDASE"/>
    <property type="match status" value="1"/>
</dbReference>
<dbReference type="KEGG" id="ade:Adeh_3299"/>
<dbReference type="EMBL" id="CP000251">
    <property type="protein sequence ID" value="ABC83066.1"/>
    <property type="molecule type" value="Genomic_DNA"/>
</dbReference>
<keyword evidence="1" id="KW-0732">Signal</keyword>
<sequence>MVRIRIVLALSLLAVSSGASPPATAQPLPATYLTPQTPLPPKAIPSFTDRLPVLSASAEPLWSAYPRIATVVDDGETPLDVNMCEFQTNVLPTGTFAPGTRPATWTWGYRLDGCPAPGALPQDTYLGPVIVATRGAPTTVRYVNALPASPDPISTNPLGTHVLAYSDSVDQTLHWADANMQMCMSTMPPALRDVCTYPYRDANGAMGIPAAPHLHGGEIPAELDGSPDSWFTSTGMMTGPGRYASPRFAPAANEVVYRYPNTQEAGPLWFHDHTLGATRLNVYAGLAGGYVLVDPEQPLPAGLEDATKVVPLILQDRMFDTNGELFFTAGTKGGVLWALNPEHPYWNPEFVGDTLLVNGVVWPYLEVEPKRYRFLLVNGSNARTYELFLTNPKTKVNGPAMWIIGTDGGYVDVAQKIDPTALKPAPQRLVIMPGERYEVVIDFGGQPVGTTLLLKNVAKTPYPGGATPTGGLSQLMQLRVACPPAPAQCGAGGIAWNPAVSATVRSGDGAVKPLVAFGAGTLGAGVTAQKTRLLTLNEVMGMPVSAVNPIDGVMTAYPGGPLEILVNNTKWSGASARNDPTSGAAYRGDFTQLTAGGLHYSELPAEGETELWEIANLTADSHPIHLHLVQFQLMNRQALDVPKYSAAYAAAFPQVNDPATGQPRMVGMNVCTAGAYCPGYGPPLDYGSGTPGKLGGNPDVARFLKGLPQPAAAQERGWKDTVQVPPGTVTRFVVRWAPTSADVGTIAAFPFDPSGQGGAYNYVWHCHIIDHEDNEMMRPDTVLPIPGAVRSYVMGTDF</sequence>
<evidence type="ECO:0000256" key="1">
    <source>
        <dbReference type="SAM" id="SignalP"/>
    </source>
</evidence>
<dbReference type="InterPro" id="IPR045087">
    <property type="entry name" value="Cu-oxidase_fam"/>
</dbReference>
<evidence type="ECO:0000259" key="2">
    <source>
        <dbReference type="Pfam" id="PF07731"/>
    </source>
</evidence>
<evidence type="ECO:0000313" key="3">
    <source>
        <dbReference type="EMBL" id="ABC83066.1"/>
    </source>
</evidence>
<dbReference type="InterPro" id="IPR011706">
    <property type="entry name" value="Cu-oxidase_C"/>
</dbReference>
<dbReference type="AlphaFoldDB" id="Q2IEQ5"/>
<dbReference type="RefSeq" id="WP_011422348.1">
    <property type="nucleotide sequence ID" value="NC_007760.1"/>
</dbReference>
<evidence type="ECO:0000313" key="4">
    <source>
        <dbReference type="Proteomes" id="UP000001935"/>
    </source>
</evidence>
<dbReference type="PANTHER" id="PTHR48267">
    <property type="entry name" value="CUPREDOXIN SUPERFAMILY PROTEIN"/>
    <property type="match status" value="1"/>
</dbReference>
<dbReference type="eggNOG" id="COG2132">
    <property type="taxonomic scope" value="Bacteria"/>
</dbReference>
<dbReference type="Proteomes" id="UP000001935">
    <property type="component" value="Chromosome"/>
</dbReference>
<feature type="signal peptide" evidence="1">
    <location>
        <begin position="1"/>
        <end position="25"/>
    </location>
</feature>
<reference evidence="3" key="1">
    <citation type="submission" date="2006-01" db="EMBL/GenBank/DDBJ databases">
        <title>Complete sequence of Anaeromyxobacter dehalogenans 2CP-C.</title>
        <authorList>
            <consortium name="US DOE Joint Genome Institute"/>
            <person name="Copeland A."/>
            <person name="Lucas S."/>
            <person name="Lapidus A."/>
            <person name="Barry K."/>
            <person name="Detter J.C."/>
            <person name="Glavina T."/>
            <person name="Hammon N."/>
            <person name="Israni S."/>
            <person name="Pitluck S."/>
            <person name="Brettin T."/>
            <person name="Bruce D."/>
            <person name="Han C."/>
            <person name="Tapia R."/>
            <person name="Gilna P."/>
            <person name="Kiss H."/>
            <person name="Schmutz J."/>
            <person name="Larimer F."/>
            <person name="Land M."/>
            <person name="Kyrpides N."/>
            <person name="Anderson I."/>
            <person name="Sanford R.A."/>
            <person name="Ritalahti K.M."/>
            <person name="Thomas H.S."/>
            <person name="Kirby J.R."/>
            <person name="Zhulin I.B."/>
            <person name="Loeffler F.E."/>
            <person name="Richardson P."/>
        </authorList>
    </citation>
    <scope>NUCLEOTIDE SEQUENCE</scope>
    <source>
        <strain evidence="3">2CP-C</strain>
    </source>
</reference>
<dbReference type="CDD" id="cd13868">
    <property type="entry name" value="CuRO_2_CotA_like"/>
    <property type="match status" value="1"/>
</dbReference>
<dbReference type="Gene3D" id="2.60.40.420">
    <property type="entry name" value="Cupredoxins - blue copper proteins"/>
    <property type="match status" value="3"/>
</dbReference>
<feature type="chain" id="PRO_5004209845" evidence="1">
    <location>
        <begin position="26"/>
        <end position="798"/>
    </location>
</feature>
<dbReference type="OrthoDB" id="9757546at2"/>
<gene>
    <name evidence="3" type="ordered locus">Adeh_3299</name>
</gene>
<dbReference type="GO" id="GO:0016491">
    <property type="term" value="F:oxidoreductase activity"/>
    <property type="evidence" value="ECO:0007669"/>
    <property type="project" value="InterPro"/>
</dbReference>
<dbReference type="CDD" id="cd13844">
    <property type="entry name" value="CuRO_1_BOD_CotA_like"/>
    <property type="match status" value="1"/>
</dbReference>
<accession>Q2IEQ5</accession>
<dbReference type="Pfam" id="PF07731">
    <property type="entry name" value="Cu-oxidase_2"/>
    <property type="match status" value="1"/>
</dbReference>